<protein>
    <recommendedName>
        <fullName evidence="3">Lipoprotein</fullName>
    </recommendedName>
</protein>
<evidence type="ECO:0008006" key="3">
    <source>
        <dbReference type="Google" id="ProtNLM"/>
    </source>
</evidence>
<sequence>MVRIPFLIICSCFIAASLMKCNPIQKFHDDLPKEFEQYVSMDSSQNIHGRNVKMTLAFQSTEDIQSFITSDNQVIIYTISSVKENSFYKISPAGEIIDSLKLHIKPVHIVFVKGFIIDIKNQQYYTWGFDGNKKPIKMILQNTGLDWDIKKQREQISAIQEAPFAYMHYGIADPAPQKTSTDEIQAVPSMKNISIINYFLNKTGYQFSTTLDVSEKFGYPYSAALLLNNLFKRTNTDVAGDIEIIQSPFIKYRHFQKLTYEKVYFAGPGGNAGGYTKKLYHGILYTDVIFRNDTLRFKESMYLDEKDQPSQVTIDGKTLGLLIKRTVRPTTLIDAYMYYTNPSLDYALFSTDDRKVYMIK</sequence>
<gene>
    <name evidence="1" type="ORF">SAMN06264346_101679</name>
</gene>
<dbReference type="EMBL" id="FXTZ01000001">
    <property type="protein sequence ID" value="SMP07670.1"/>
    <property type="molecule type" value="Genomic_DNA"/>
</dbReference>
<comment type="caution">
    <text evidence="1">The sequence shown here is derived from an EMBL/GenBank/DDBJ whole genome shotgun (WGS) entry which is preliminary data.</text>
</comment>
<organism evidence="1 2">
    <name type="scientific">Chryseobacterium profundimaris</name>
    <dbReference type="NCBI Taxonomy" id="1387275"/>
    <lineage>
        <taxon>Bacteria</taxon>
        <taxon>Pseudomonadati</taxon>
        <taxon>Bacteroidota</taxon>
        <taxon>Flavobacteriia</taxon>
        <taxon>Flavobacteriales</taxon>
        <taxon>Weeksellaceae</taxon>
        <taxon>Chryseobacterium group</taxon>
        <taxon>Chryseobacterium</taxon>
    </lineage>
</organism>
<accession>A0ABY1NEE8</accession>
<dbReference type="Proteomes" id="UP001157960">
    <property type="component" value="Unassembled WGS sequence"/>
</dbReference>
<evidence type="ECO:0000313" key="2">
    <source>
        <dbReference type="Proteomes" id="UP001157960"/>
    </source>
</evidence>
<keyword evidence="2" id="KW-1185">Reference proteome</keyword>
<proteinExistence type="predicted"/>
<name>A0ABY1NEE8_9FLAO</name>
<reference evidence="1 2" key="1">
    <citation type="submission" date="2017-05" db="EMBL/GenBank/DDBJ databases">
        <authorList>
            <person name="Varghese N."/>
            <person name="Submissions S."/>
        </authorList>
    </citation>
    <scope>NUCLEOTIDE SEQUENCE [LARGE SCALE GENOMIC DNA]</scope>
    <source>
        <strain evidence="1 2">DSM 28214</strain>
    </source>
</reference>
<evidence type="ECO:0000313" key="1">
    <source>
        <dbReference type="EMBL" id="SMP07670.1"/>
    </source>
</evidence>